<dbReference type="GO" id="GO:0016646">
    <property type="term" value="F:oxidoreductase activity, acting on the CH-NH group of donors, NAD or NADP as acceptor"/>
    <property type="evidence" value="ECO:0007669"/>
    <property type="project" value="TreeGrafter"/>
</dbReference>
<dbReference type="InterPro" id="IPR051606">
    <property type="entry name" value="Polyketide_Oxido-like"/>
</dbReference>
<evidence type="ECO:0000256" key="1">
    <source>
        <dbReference type="ARBA" id="ARBA00038376"/>
    </source>
</evidence>
<dbReference type="Gene3D" id="3.40.50.720">
    <property type="entry name" value="NAD(P)-binding Rossmann-like Domain"/>
    <property type="match status" value="1"/>
</dbReference>
<dbReference type="GeneID" id="54422289"/>
<evidence type="ECO:0000313" key="5">
    <source>
        <dbReference type="RefSeq" id="XP_033537233.1"/>
    </source>
</evidence>
<dbReference type="EMBL" id="ML975151">
    <property type="protein sequence ID" value="KAF1815602.1"/>
    <property type="molecule type" value="Genomic_DNA"/>
</dbReference>
<dbReference type="OrthoDB" id="10254221at2759"/>
<dbReference type="RefSeq" id="XP_033537233.1">
    <property type="nucleotide sequence ID" value="XM_033681719.1"/>
</dbReference>
<feature type="domain" description="NAD(P)-binding" evidence="2">
    <location>
        <begin position="10"/>
        <end position="173"/>
    </location>
</feature>
<dbReference type="InterPro" id="IPR016040">
    <property type="entry name" value="NAD(P)-bd_dom"/>
</dbReference>
<reference evidence="3 5" key="1">
    <citation type="submission" date="2020-01" db="EMBL/GenBank/DDBJ databases">
        <authorList>
            <consortium name="DOE Joint Genome Institute"/>
            <person name="Haridas S."/>
            <person name="Albert R."/>
            <person name="Binder M."/>
            <person name="Bloem J."/>
            <person name="Labutti K."/>
            <person name="Salamov A."/>
            <person name="Andreopoulos B."/>
            <person name="Baker S.E."/>
            <person name="Barry K."/>
            <person name="Bills G."/>
            <person name="Bluhm B.H."/>
            <person name="Cannon C."/>
            <person name="Castanera R."/>
            <person name="Culley D.E."/>
            <person name="Daum C."/>
            <person name="Ezra D."/>
            <person name="Gonzalez J.B."/>
            <person name="Henrissat B."/>
            <person name="Kuo A."/>
            <person name="Liang C."/>
            <person name="Lipzen A."/>
            <person name="Lutzoni F."/>
            <person name="Magnuson J."/>
            <person name="Mondo S."/>
            <person name="Nolan M."/>
            <person name="Ohm R."/>
            <person name="Pangilinan J."/>
            <person name="Park H.-J."/>
            <person name="Ramirez L."/>
            <person name="Alfaro M."/>
            <person name="Sun H."/>
            <person name="Tritt A."/>
            <person name="Yoshinaga Y."/>
            <person name="Zwiers L.-H."/>
            <person name="Turgeon B.G."/>
            <person name="Goodwin S.B."/>
            <person name="Spatafora J.W."/>
            <person name="Crous P.W."/>
            <person name="Grigoriev I.V."/>
        </authorList>
    </citation>
    <scope>NUCLEOTIDE SEQUENCE</scope>
    <source>
        <strain evidence="3 5">CBS 781.70</strain>
    </source>
</reference>
<proteinExistence type="inferred from homology"/>
<reference evidence="5" key="3">
    <citation type="submission" date="2025-04" db="UniProtKB">
        <authorList>
            <consortium name="RefSeq"/>
        </authorList>
    </citation>
    <scope>IDENTIFICATION</scope>
    <source>
        <strain evidence="5">CBS 781.70</strain>
    </source>
</reference>
<organism evidence="3">
    <name type="scientific">Eremomyces bilateralis CBS 781.70</name>
    <dbReference type="NCBI Taxonomy" id="1392243"/>
    <lineage>
        <taxon>Eukaryota</taxon>
        <taxon>Fungi</taxon>
        <taxon>Dikarya</taxon>
        <taxon>Ascomycota</taxon>
        <taxon>Pezizomycotina</taxon>
        <taxon>Dothideomycetes</taxon>
        <taxon>Dothideomycetes incertae sedis</taxon>
        <taxon>Eremomycetales</taxon>
        <taxon>Eremomycetaceae</taxon>
        <taxon>Eremomyces</taxon>
    </lineage>
</organism>
<dbReference type="Pfam" id="PF13460">
    <property type="entry name" value="NAD_binding_10"/>
    <property type="match status" value="1"/>
</dbReference>
<gene>
    <name evidence="3 5" type="ORF">P152DRAFT_479510</name>
</gene>
<dbReference type="SUPFAM" id="SSF51735">
    <property type="entry name" value="NAD(P)-binding Rossmann-fold domains"/>
    <property type="match status" value="1"/>
</dbReference>
<reference evidence="5" key="2">
    <citation type="submission" date="2020-04" db="EMBL/GenBank/DDBJ databases">
        <authorList>
            <consortium name="NCBI Genome Project"/>
        </authorList>
    </citation>
    <scope>NUCLEOTIDE SEQUENCE</scope>
    <source>
        <strain evidence="5">CBS 781.70</strain>
    </source>
</reference>
<dbReference type="PANTHER" id="PTHR43355">
    <property type="entry name" value="FLAVIN REDUCTASE (NADPH)"/>
    <property type="match status" value="1"/>
</dbReference>
<accession>A0A6G1GC87</accession>
<protein>
    <submittedName>
        <fullName evidence="3 5">NAD(P)-binding protein</fullName>
    </submittedName>
</protein>
<dbReference type="Proteomes" id="UP000504638">
    <property type="component" value="Unplaced"/>
</dbReference>
<dbReference type="AlphaFoldDB" id="A0A6G1GC87"/>
<dbReference type="PANTHER" id="PTHR43355:SF2">
    <property type="entry name" value="FLAVIN REDUCTASE (NADPH)"/>
    <property type="match status" value="1"/>
</dbReference>
<comment type="similarity">
    <text evidence="1">Belongs to the avfA family.</text>
</comment>
<sequence>MAGDKVLVLGATGPAGIVLLRELLHRKHATIAYVRTPSKIPQDLEDDPLLEVVQGTMEDTASLSAVIATAYIIVSFLGPNDMRSPMPYPGYYSLMFPLMREHGVKRILAMCTPSVAESNDNFNLLVNIFIRRIFKLLAPGAYQCMQNVARVFRDEAQGLDWTLFRITAIPGESDADSWKRDREHSTYVGYVGDKDWKYWTNRSGLARWLVDTVEQGQGKWVGKLPAVSDRTTSRK</sequence>
<evidence type="ECO:0000313" key="4">
    <source>
        <dbReference type="Proteomes" id="UP000504638"/>
    </source>
</evidence>
<dbReference type="InterPro" id="IPR036291">
    <property type="entry name" value="NAD(P)-bd_dom_sf"/>
</dbReference>
<name>A0A6G1GC87_9PEZI</name>
<evidence type="ECO:0000259" key="2">
    <source>
        <dbReference type="Pfam" id="PF13460"/>
    </source>
</evidence>
<evidence type="ECO:0000313" key="3">
    <source>
        <dbReference type="EMBL" id="KAF1815602.1"/>
    </source>
</evidence>
<keyword evidence="4" id="KW-1185">Reference proteome</keyword>